<proteinExistence type="predicted"/>
<evidence type="ECO:0000313" key="1">
    <source>
        <dbReference type="EMBL" id="SHJ88024.1"/>
    </source>
</evidence>
<accession>A0A1M6MX94</accession>
<reference evidence="1 2" key="1">
    <citation type="submission" date="2016-11" db="EMBL/GenBank/DDBJ databases">
        <authorList>
            <person name="Jaros S."/>
            <person name="Januszkiewicz K."/>
            <person name="Wedrychowicz H."/>
        </authorList>
    </citation>
    <scope>NUCLEOTIDE SEQUENCE [LARGE SCALE GENOMIC DNA]</scope>
    <source>
        <strain evidence="1 2">DSM 14501</strain>
    </source>
</reference>
<dbReference type="AlphaFoldDB" id="A0A1M6MX94"/>
<name>A0A1M6MX94_9FIRM</name>
<protein>
    <submittedName>
        <fullName evidence="1">Uncharacterized protein</fullName>
    </submittedName>
</protein>
<dbReference type="STRING" id="1121266.SAMN02745883_00684"/>
<dbReference type="RefSeq" id="WP_072965981.1">
    <property type="nucleotide sequence ID" value="NZ_FRAJ01000005.1"/>
</dbReference>
<gene>
    <name evidence="1" type="ORF">SAMN02745883_00684</name>
</gene>
<dbReference type="Proteomes" id="UP000184082">
    <property type="component" value="Unassembled WGS sequence"/>
</dbReference>
<keyword evidence="2" id="KW-1185">Reference proteome</keyword>
<evidence type="ECO:0000313" key="2">
    <source>
        <dbReference type="Proteomes" id="UP000184082"/>
    </source>
</evidence>
<sequence length="192" mass="21487">MAWQTPKTDWKATDGVTNADLNRIEENTQVAYDKAVVALNTANSKLGKTEKATDSDKLDGWHRDQIRDWNNLLNKPTHLPANGGNADSVDGLHFREYNGRLQYYYGGKWKDIMVSPIKSIQRGIMVHTVPNTTTSIIINAVDPNKTMVNLLTSSADDKVDSETSIWLENSTTLKIKQHSAAANVSWEVIEFI</sequence>
<dbReference type="EMBL" id="FRAJ01000005">
    <property type="protein sequence ID" value="SHJ88024.1"/>
    <property type="molecule type" value="Genomic_DNA"/>
</dbReference>
<organism evidence="1 2">
    <name type="scientific">Caminicella sporogenes DSM 14501</name>
    <dbReference type="NCBI Taxonomy" id="1121266"/>
    <lineage>
        <taxon>Bacteria</taxon>
        <taxon>Bacillati</taxon>
        <taxon>Bacillota</taxon>
        <taxon>Clostridia</taxon>
        <taxon>Peptostreptococcales</taxon>
        <taxon>Caminicellaceae</taxon>
        <taxon>Caminicella</taxon>
    </lineage>
</organism>